<name>A0AAP0RE53_LIQFO</name>
<organism evidence="1 2">
    <name type="scientific">Liquidambar formosana</name>
    <name type="common">Formosan gum</name>
    <dbReference type="NCBI Taxonomy" id="63359"/>
    <lineage>
        <taxon>Eukaryota</taxon>
        <taxon>Viridiplantae</taxon>
        <taxon>Streptophyta</taxon>
        <taxon>Embryophyta</taxon>
        <taxon>Tracheophyta</taxon>
        <taxon>Spermatophyta</taxon>
        <taxon>Magnoliopsida</taxon>
        <taxon>eudicotyledons</taxon>
        <taxon>Gunneridae</taxon>
        <taxon>Pentapetalae</taxon>
        <taxon>Saxifragales</taxon>
        <taxon>Altingiaceae</taxon>
        <taxon>Liquidambar</taxon>
    </lineage>
</organism>
<dbReference type="GO" id="GO:0043240">
    <property type="term" value="C:Fanconi anaemia nuclear complex"/>
    <property type="evidence" value="ECO:0007669"/>
    <property type="project" value="InterPro"/>
</dbReference>
<evidence type="ECO:0000313" key="1">
    <source>
        <dbReference type="EMBL" id="KAK9275086.1"/>
    </source>
</evidence>
<dbReference type="AlphaFoldDB" id="A0AAP0RE53"/>
<gene>
    <name evidence="1" type="ORF">L1049_022345</name>
</gene>
<comment type="caution">
    <text evidence="1">The sequence shown here is derived from an EMBL/GenBank/DDBJ whole genome shotgun (WGS) entry which is preliminary data.</text>
</comment>
<dbReference type="PANTHER" id="PTHR32094">
    <property type="entry name" value="FANCONI ANEMIA GROUP E PROTEIN"/>
    <property type="match status" value="1"/>
</dbReference>
<proteinExistence type="predicted"/>
<dbReference type="EMBL" id="JBBPBK010000011">
    <property type="protein sequence ID" value="KAK9275086.1"/>
    <property type="molecule type" value="Genomic_DNA"/>
</dbReference>
<reference evidence="1 2" key="1">
    <citation type="journal article" date="2024" name="Plant J.">
        <title>Genome sequences and population genomics reveal climatic adaptation and genomic divergence between two closely related sweetgum species.</title>
        <authorList>
            <person name="Xu W.Q."/>
            <person name="Ren C.Q."/>
            <person name="Zhang X.Y."/>
            <person name="Comes H.P."/>
            <person name="Liu X.H."/>
            <person name="Li Y.G."/>
            <person name="Kettle C.J."/>
            <person name="Jalonen R."/>
            <person name="Gaisberger H."/>
            <person name="Ma Y.Z."/>
            <person name="Qiu Y.X."/>
        </authorList>
    </citation>
    <scope>NUCLEOTIDE SEQUENCE [LARGE SCALE GENOMIC DNA]</scope>
    <source>
        <strain evidence="1">Hangzhou</strain>
    </source>
</reference>
<protein>
    <submittedName>
        <fullName evidence="1">Uncharacterized protein</fullName>
    </submittedName>
</protein>
<dbReference type="Proteomes" id="UP001415857">
    <property type="component" value="Unassembled WGS sequence"/>
</dbReference>
<sequence>MESWVPLFDIFLNSPSPEADASRWLQQSFDASSSSSSSTITTASFLSLLTKPSDAIVADPSSSPPHKKKVLWIQTLPNAVQSRILSFLTLERRRFCTRDLSKLAMNILSGKQEVDFWVKKAARNLLDTLSETNYEWVYGLSLDSVEERVEDEFESGTQLA</sequence>
<dbReference type="GO" id="GO:0036297">
    <property type="term" value="P:interstrand cross-link repair"/>
    <property type="evidence" value="ECO:0007669"/>
    <property type="project" value="InterPro"/>
</dbReference>
<accession>A0AAP0RE53</accession>
<dbReference type="InterPro" id="IPR039685">
    <property type="entry name" value="FANCE"/>
</dbReference>
<keyword evidence="2" id="KW-1185">Reference proteome</keyword>
<evidence type="ECO:0000313" key="2">
    <source>
        <dbReference type="Proteomes" id="UP001415857"/>
    </source>
</evidence>
<dbReference type="PANTHER" id="PTHR32094:SF5">
    <property type="entry name" value="FANCONI ANEMIA GROUP E PROTEIN"/>
    <property type="match status" value="1"/>
</dbReference>